<dbReference type="PATRIC" id="fig|1430899.3.peg.1350"/>
<feature type="transmembrane region" description="Helical" evidence="6">
    <location>
        <begin position="33"/>
        <end position="56"/>
    </location>
</feature>
<evidence type="ECO:0000313" key="8">
    <source>
        <dbReference type="EMBL" id="KMT59876.1"/>
    </source>
</evidence>
<evidence type="ECO:0000259" key="7">
    <source>
        <dbReference type="Pfam" id="PF04024"/>
    </source>
</evidence>
<evidence type="ECO:0000256" key="2">
    <source>
        <dbReference type="ARBA" id="ARBA00022475"/>
    </source>
</evidence>
<keyword evidence="3 6" id="KW-0812">Transmembrane</keyword>
<evidence type="ECO:0000313" key="9">
    <source>
        <dbReference type="Proteomes" id="UP000052258"/>
    </source>
</evidence>
<protein>
    <recommendedName>
        <fullName evidence="7">Phage shock protein PspC N-terminal domain-containing protein</fullName>
    </recommendedName>
</protein>
<sequence>MKKLRKSNDQKMLAGVCGGFAEYFGIEVTWIRLIWAVATCFVGTGLLLYIIAAIVMPKAPSTEWE</sequence>
<keyword evidence="9" id="KW-1185">Reference proteome</keyword>
<dbReference type="PANTHER" id="PTHR33885">
    <property type="entry name" value="PHAGE SHOCK PROTEIN C"/>
    <property type="match status" value="1"/>
</dbReference>
<dbReference type="Pfam" id="PF04024">
    <property type="entry name" value="PspC"/>
    <property type="match status" value="1"/>
</dbReference>
<comment type="subcellular location">
    <subcellularLocation>
        <location evidence="1">Cell membrane</location>
        <topology evidence="1">Single-pass membrane protein</topology>
    </subcellularLocation>
</comment>
<dbReference type="AlphaFoldDB" id="A0A0J8J6E0"/>
<dbReference type="OrthoDB" id="9815286at2"/>
<proteinExistence type="predicted"/>
<keyword evidence="5 6" id="KW-0472">Membrane</keyword>
<dbReference type="GO" id="GO:0005886">
    <property type="term" value="C:plasma membrane"/>
    <property type="evidence" value="ECO:0007669"/>
    <property type="project" value="UniProtKB-SubCell"/>
</dbReference>
<dbReference type="InterPro" id="IPR007168">
    <property type="entry name" value="Phageshock_PspC_N"/>
</dbReference>
<dbReference type="InterPro" id="IPR052027">
    <property type="entry name" value="PspC"/>
</dbReference>
<name>A0A0J8J6E0_9LIST</name>
<dbReference type="EMBL" id="AZHO01000013">
    <property type="protein sequence ID" value="KMT59876.1"/>
    <property type="molecule type" value="Genomic_DNA"/>
</dbReference>
<keyword evidence="2" id="KW-1003">Cell membrane</keyword>
<evidence type="ECO:0000256" key="3">
    <source>
        <dbReference type="ARBA" id="ARBA00022692"/>
    </source>
</evidence>
<evidence type="ECO:0000256" key="1">
    <source>
        <dbReference type="ARBA" id="ARBA00004162"/>
    </source>
</evidence>
<dbReference type="PANTHER" id="PTHR33885:SF3">
    <property type="entry name" value="PHAGE SHOCK PROTEIN C"/>
    <property type="match status" value="1"/>
</dbReference>
<comment type="caution">
    <text evidence="8">The sequence shown here is derived from an EMBL/GenBank/DDBJ whole genome shotgun (WGS) entry which is preliminary data.</text>
</comment>
<organism evidence="8 9">
    <name type="scientific">Listeria fleischmannii 1991</name>
    <dbReference type="NCBI Taxonomy" id="1430899"/>
    <lineage>
        <taxon>Bacteria</taxon>
        <taxon>Bacillati</taxon>
        <taxon>Bacillota</taxon>
        <taxon>Bacilli</taxon>
        <taxon>Bacillales</taxon>
        <taxon>Listeriaceae</taxon>
        <taxon>Listeria</taxon>
    </lineage>
</organism>
<evidence type="ECO:0000256" key="6">
    <source>
        <dbReference type="SAM" id="Phobius"/>
    </source>
</evidence>
<reference evidence="8 9" key="1">
    <citation type="journal article" date="2015" name="Genome Biol. Evol.">
        <title>Comparative Genomics of Listeria Sensu Lato: Genus-Wide Differences in Evolutionary Dynamics and the Progressive Gain of Complex, Potentially Pathogenicity-Related Traits through Lateral Gene Transfer.</title>
        <authorList>
            <person name="Chiara M."/>
            <person name="Caruso M."/>
            <person name="D'Erchia A.M."/>
            <person name="Manzari C."/>
            <person name="Fraccalvieri R."/>
            <person name="Goffredo E."/>
            <person name="Latorre L."/>
            <person name="Miccolupo A."/>
            <person name="Padalino I."/>
            <person name="Santagada G."/>
            <person name="Chiocco D."/>
            <person name="Pesole G."/>
            <person name="Horner D.S."/>
            <person name="Parisi A."/>
        </authorList>
    </citation>
    <scope>NUCLEOTIDE SEQUENCE [LARGE SCALE GENOMIC DNA]</scope>
    <source>
        <strain evidence="8 9">1991</strain>
    </source>
</reference>
<dbReference type="RefSeq" id="WP_007475544.1">
    <property type="nucleotide sequence ID" value="NZ_KQ130614.1"/>
</dbReference>
<keyword evidence="4 6" id="KW-1133">Transmembrane helix</keyword>
<feature type="domain" description="Phage shock protein PspC N-terminal" evidence="7">
    <location>
        <begin position="2"/>
        <end position="59"/>
    </location>
</feature>
<dbReference type="Proteomes" id="UP000052258">
    <property type="component" value="Unassembled WGS sequence"/>
</dbReference>
<accession>A0A0J8J6E0</accession>
<evidence type="ECO:0000256" key="4">
    <source>
        <dbReference type="ARBA" id="ARBA00022989"/>
    </source>
</evidence>
<evidence type="ECO:0000256" key="5">
    <source>
        <dbReference type="ARBA" id="ARBA00023136"/>
    </source>
</evidence>
<gene>
    <name evidence="8" type="ORF">X560_1589</name>
</gene>